<evidence type="ECO:0000256" key="2">
    <source>
        <dbReference type="ARBA" id="ARBA00007519"/>
    </source>
</evidence>
<dbReference type="Gene3D" id="2.40.50.360">
    <property type="entry name" value="RuvB-like helicase, domain II"/>
    <property type="match status" value="1"/>
</dbReference>
<keyword evidence="8" id="KW-0805">Transcription regulation</keyword>
<evidence type="ECO:0000256" key="3">
    <source>
        <dbReference type="ARBA" id="ARBA00022741"/>
    </source>
</evidence>
<dbReference type="FunFam" id="2.40.50.360:FF:000001">
    <property type="entry name" value="RuvB-like helicase"/>
    <property type="match status" value="1"/>
</dbReference>
<feature type="domain" description="RuvB-like AAA-lid" evidence="11">
    <location>
        <begin position="358"/>
        <end position="423"/>
    </location>
</feature>
<keyword evidence="8" id="KW-0804">Transcription</keyword>
<dbReference type="GO" id="GO:0016787">
    <property type="term" value="F:hydrolase activity"/>
    <property type="evidence" value="ECO:0007669"/>
    <property type="project" value="UniProtKB-KW"/>
</dbReference>
<dbReference type="GO" id="GO:0005634">
    <property type="term" value="C:nucleus"/>
    <property type="evidence" value="ECO:0007669"/>
    <property type="project" value="UniProtKB-SubCell"/>
</dbReference>
<dbReference type="InterPro" id="IPR027417">
    <property type="entry name" value="P-loop_NTPase"/>
</dbReference>
<dbReference type="InterPro" id="IPR027238">
    <property type="entry name" value="RuvB-like"/>
</dbReference>
<dbReference type="SUPFAM" id="SSF50249">
    <property type="entry name" value="Nucleic acid-binding proteins"/>
    <property type="match status" value="1"/>
</dbReference>
<comment type="caution">
    <text evidence="12">The sequence shown here is derived from an EMBL/GenBank/DDBJ whole genome shotgun (WGS) entry which is preliminary data.</text>
</comment>
<dbReference type="InterPro" id="IPR041048">
    <property type="entry name" value="RuvB-like_C"/>
</dbReference>
<dbReference type="InterPro" id="IPR042487">
    <property type="entry name" value="RuvBL1/2_DNA/RNA_bd_dom"/>
</dbReference>
<comment type="subcellular location">
    <subcellularLocation>
        <location evidence="1">Nucleus</location>
    </subcellularLocation>
</comment>
<evidence type="ECO:0000259" key="10">
    <source>
        <dbReference type="Pfam" id="PF06068"/>
    </source>
</evidence>
<dbReference type="AlphaFoldDB" id="A0ABD3QKN4"/>
<dbReference type="InterPro" id="IPR010339">
    <property type="entry name" value="TIP49_P-loop"/>
</dbReference>
<dbReference type="GO" id="GO:0005524">
    <property type="term" value="F:ATP binding"/>
    <property type="evidence" value="ECO:0007669"/>
    <property type="project" value="UniProtKB-KW"/>
</dbReference>
<evidence type="ECO:0000313" key="12">
    <source>
        <dbReference type="EMBL" id="KAL3800401.1"/>
    </source>
</evidence>
<dbReference type="FunFam" id="1.10.8.60:FF:000010">
    <property type="entry name" value="RuvB-like helicase"/>
    <property type="match status" value="1"/>
</dbReference>
<evidence type="ECO:0000256" key="1">
    <source>
        <dbReference type="ARBA" id="ARBA00004123"/>
    </source>
</evidence>
<keyword evidence="6 8" id="KW-0067">ATP-binding</keyword>
<organism evidence="12 13">
    <name type="scientific">Stephanodiscus triporus</name>
    <dbReference type="NCBI Taxonomy" id="2934178"/>
    <lineage>
        <taxon>Eukaryota</taxon>
        <taxon>Sar</taxon>
        <taxon>Stramenopiles</taxon>
        <taxon>Ochrophyta</taxon>
        <taxon>Bacillariophyta</taxon>
        <taxon>Coscinodiscophyceae</taxon>
        <taxon>Thalassiosirophycidae</taxon>
        <taxon>Stephanodiscales</taxon>
        <taxon>Stephanodiscaceae</taxon>
        <taxon>Stephanodiscus</taxon>
    </lineage>
</organism>
<feature type="region of interest" description="Disordered" evidence="9">
    <location>
        <begin position="1"/>
        <end position="34"/>
    </location>
</feature>
<evidence type="ECO:0000313" key="13">
    <source>
        <dbReference type="Proteomes" id="UP001530315"/>
    </source>
</evidence>
<comment type="catalytic activity">
    <reaction evidence="8">
        <text>ATP + H2O = ADP + phosphate + H(+)</text>
        <dbReference type="Rhea" id="RHEA:13065"/>
        <dbReference type="ChEBI" id="CHEBI:15377"/>
        <dbReference type="ChEBI" id="CHEBI:15378"/>
        <dbReference type="ChEBI" id="CHEBI:30616"/>
        <dbReference type="ChEBI" id="CHEBI:43474"/>
        <dbReference type="ChEBI" id="CHEBI:456216"/>
        <dbReference type="EC" id="3.6.4.12"/>
    </reaction>
</comment>
<gene>
    <name evidence="12" type="ORF">ACHAW5_009079</name>
</gene>
<keyword evidence="3 8" id="KW-0547">Nucleotide-binding</keyword>
<evidence type="ECO:0000256" key="6">
    <source>
        <dbReference type="ARBA" id="ARBA00022840"/>
    </source>
</evidence>
<evidence type="ECO:0000256" key="9">
    <source>
        <dbReference type="SAM" id="MobiDB-lite"/>
    </source>
</evidence>
<feature type="domain" description="TIP49 P-loop" evidence="10">
    <location>
        <begin position="68"/>
        <end position="352"/>
    </location>
</feature>
<reference evidence="12 13" key="1">
    <citation type="submission" date="2024-10" db="EMBL/GenBank/DDBJ databases">
        <title>Updated reference genomes for cyclostephanoid diatoms.</title>
        <authorList>
            <person name="Roberts W.R."/>
            <person name="Alverson A.J."/>
        </authorList>
    </citation>
    <scope>NUCLEOTIDE SEQUENCE [LARGE SCALE GENOMIC DNA]</scope>
    <source>
        <strain evidence="12 13">AJA276-08</strain>
    </source>
</reference>
<comment type="similarity">
    <text evidence="2 8">Belongs to the RuvB family.</text>
</comment>
<evidence type="ECO:0000256" key="7">
    <source>
        <dbReference type="ARBA" id="ARBA00023242"/>
    </source>
</evidence>
<dbReference type="SUPFAM" id="SSF52540">
    <property type="entry name" value="P-loop containing nucleoside triphosphate hydrolases"/>
    <property type="match status" value="1"/>
</dbReference>
<dbReference type="Pfam" id="PF06068">
    <property type="entry name" value="TIP49"/>
    <property type="match status" value="1"/>
</dbReference>
<proteinExistence type="inferred from homology"/>
<dbReference type="Gene3D" id="1.10.8.60">
    <property type="match status" value="1"/>
</dbReference>
<dbReference type="Proteomes" id="UP001530315">
    <property type="component" value="Unassembled WGS sequence"/>
</dbReference>
<dbReference type="PANTHER" id="PTHR11093">
    <property type="entry name" value="RUVB-RELATED REPTIN AND PONTIN"/>
    <property type="match status" value="1"/>
</dbReference>
<keyword evidence="7 8" id="KW-0539">Nucleus</keyword>
<accession>A0ABD3QKN4</accession>
<evidence type="ECO:0000256" key="5">
    <source>
        <dbReference type="ARBA" id="ARBA00022806"/>
    </source>
</evidence>
<dbReference type="Pfam" id="PF17856">
    <property type="entry name" value="TIP49_C"/>
    <property type="match status" value="1"/>
</dbReference>
<protein>
    <recommendedName>
        <fullName evidence="8">RuvB-like helicase</fullName>
        <ecNumber evidence="8">3.6.4.12</ecNumber>
    </recommendedName>
</protein>
<sequence length="439" mass="48239">MKSTDESTHRCPLHSRPRHFPSSFSHPHRTSASRVRTMRAFRQSVRLVQVDAHTIAEDGTGRAHAAVAGAPRDRDKTALALGIAQTMQELGPKVPFCPMVGSEVFSSEHFRRAIGLRIRESKEVYEGRGSPGGTAGPSPHVVITLKSTKGSKTLKLDPSGTRRTVEKKGVSVGDVMYIEANSGAVKRVGRSDAYATEFDLEAEEYTPLPKGDVHKKKEVVQDVTLHDLDVANARPQGGKDVMSLMAAMGKSKKTEITEKLRTEINRVVNRYIDQGVAELVPGVLFIDEVHMLDIECFTYLNRSLESTLSPIVIFATNRGVCQIRGTDVLSPHGVPVDLLDRMLIVRTLPYNADEMVQILNLRATVEGIDVEESALRMLSDVGARTSLRYAVQMLTPARIVAETFGRTAITEEDVKDVDQLFLDGKSSGQMLAKTEGYMS</sequence>
<dbReference type="EC" id="3.6.4.12" evidence="8"/>
<dbReference type="GO" id="GO:0003678">
    <property type="term" value="F:DNA helicase activity"/>
    <property type="evidence" value="ECO:0007669"/>
    <property type="project" value="UniProtKB-EC"/>
</dbReference>
<keyword evidence="4 8" id="KW-0378">Hydrolase</keyword>
<evidence type="ECO:0000256" key="4">
    <source>
        <dbReference type="ARBA" id="ARBA00022801"/>
    </source>
</evidence>
<dbReference type="EMBL" id="JALLAZ020000215">
    <property type="protein sequence ID" value="KAL3800401.1"/>
    <property type="molecule type" value="Genomic_DNA"/>
</dbReference>
<evidence type="ECO:0000256" key="8">
    <source>
        <dbReference type="RuleBase" id="RU363048"/>
    </source>
</evidence>
<dbReference type="Gene3D" id="3.40.50.300">
    <property type="entry name" value="P-loop containing nucleotide triphosphate hydrolases"/>
    <property type="match status" value="1"/>
</dbReference>
<keyword evidence="13" id="KW-1185">Reference proteome</keyword>
<name>A0ABD3QKN4_9STRA</name>
<keyword evidence="5 8" id="KW-0347">Helicase</keyword>
<dbReference type="InterPro" id="IPR012340">
    <property type="entry name" value="NA-bd_OB-fold"/>
</dbReference>
<evidence type="ECO:0000259" key="11">
    <source>
        <dbReference type="Pfam" id="PF17856"/>
    </source>
</evidence>